<dbReference type="InterPro" id="IPR008049">
    <property type="entry name" value="MCM6"/>
</dbReference>
<evidence type="ECO:0000313" key="14">
    <source>
        <dbReference type="EMBL" id="VDN28577.1"/>
    </source>
</evidence>
<keyword evidence="3 10" id="KW-0235">DNA replication</keyword>
<dbReference type="PRINTS" id="PR01662">
    <property type="entry name" value="MCMPROTEIN6"/>
</dbReference>
<name>A0A3P7N1E4_CYLGO</name>
<dbReference type="GO" id="GO:0016787">
    <property type="term" value="F:hydrolase activity"/>
    <property type="evidence" value="ECO:0007669"/>
    <property type="project" value="UniProtKB-KW"/>
</dbReference>
<accession>A0A3P7N1E4</accession>
<dbReference type="Pfam" id="PF14551">
    <property type="entry name" value="MCM_N"/>
    <property type="match status" value="1"/>
</dbReference>
<keyword evidence="6 10" id="KW-0347">Helicase</keyword>
<evidence type="ECO:0000256" key="2">
    <source>
        <dbReference type="ARBA" id="ARBA00008010"/>
    </source>
</evidence>
<gene>
    <name evidence="14" type="ORF">CGOC_LOCUS10999</name>
</gene>
<dbReference type="GO" id="GO:0006270">
    <property type="term" value="P:DNA replication initiation"/>
    <property type="evidence" value="ECO:0007669"/>
    <property type="project" value="UniProtKB-UniRule"/>
</dbReference>
<feature type="domain" description="MCM N-terminal" evidence="12">
    <location>
        <begin position="20"/>
        <end position="118"/>
    </location>
</feature>
<dbReference type="GO" id="GO:0042555">
    <property type="term" value="C:MCM complex"/>
    <property type="evidence" value="ECO:0007669"/>
    <property type="project" value="UniProtKB-UniRule"/>
</dbReference>
<comment type="catalytic activity">
    <reaction evidence="10">
        <text>ATP + H2O = ADP + phosphate + H(+)</text>
        <dbReference type="Rhea" id="RHEA:13065"/>
        <dbReference type="ChEBI" id="CHEBI:15377"/>
        <dbReference type="ChEBI" id="CHEBI:15378"/>
        <dbReference type="ChEBI" id="CHEBI:30616"/>
        <dbReference type="ChEBI" id="CHEBI:43474"/>
        <dbReference type="ChEBI" id="CHEBI:456216"/>
        <dbReference type="EC" id="3.6.4.12"/>
    </reaction>
</comment>
<organism evidence="14 15">
    <name type="scientific">Cylicostephanus goldi</name>
    <name type="common">Nematode worm</name>
    <dbReference type="NCBI Taxonomy" id="71465"/>
    <lineage>
        <taxon>Eukaryota</taxon>
        <taxon>Metazoa</taxon>
        <taxon>Ecdysozoa</taxon>
        <taxon>Nematoda</taxon>
        <taxon>Chromadorea</taxon>
        <taxon>Rhabditida</taxon>
        <taxon>Rhabditina</taxon>
        <taxon>Rhabditomorpha</taxon>
        <taxon>Strongyloidea</taxon>
        <taxon>Strongylidae</taxon>
        <taxon>Cylicostephanus</taxon>
    </lineage>
</organism>
<evidence type="ECO:0000256" key="3">
    <source>
        <dbReference type="ARBA" id="ARBA00022705"/>
    </source>
</evidence>
<evidence type="ECO:0000256" key="9">
    <source>
        <dbReference type="ARBA" id="ARBA00023242"/>
    </source>
</evidence>
<evidence type="ECO:0000256" key="11">
    <source>
        <dbReference type="SAM" id="MobiDB-lite"/>
    </source>
</evidence>
<dbReference type="SUPFAM" id="SSF50249">
    <property type="entry name" value="Nucleic acid-binding proteins"/>
    <property type="match status" value="1"/>
</dbReference>
<dbReference type="InterPro" id="IPR033762">
    <property type="entry name" value="MCM_OB"/>
</dbReference>
<dbReference type="GO" id="GO:0003697">
    <property type="term" value="F:single-stranded DNA binding"/>
    <property type="evidence" value="ECO:0007669"/>
    <property type="project" value="TreeGrafter"/>
</dbReference>
<evidence type="ECO:0000259" key="12">
    <source>
        <dbReference type="Pfam" id="PF14551"/>
    </source>
</evidence>
<dbReference type="GO" id="GO:1990518">
    <property type="term" value="F:single-stranded 3'-5' DNA helicase activity"/>
    <property type="evidence" value="ECO:0007669"/>
    <property type="project" value="TreeGrafter"/>
</dbReference>
<evidence type="ECO:0000256" key="6">
    <source>
        <dbReference type="ARBA" id="ARBA00022806"/>
    </source>
</evidence>
<evidence type="ECO:0000256" key="1">
    <source>
        <dbReference type="ARBA" id="ARBA00004123"/>
    </source>
</evidence>
<dbReference type="PANTHER" id="PTHR11630:SF43">
    <property type="entry name" value="DNA REPLICATION LICENSING FACTOR MCM6"/>
    <property type="match status" value="1"/>
</dbReference>
<dbReference type="GO" id="GO:1902969">
    <property type="term" value="P:mitotic DNA replication"/>
    <property type="evidence" value="ECO:0007669"/>
    <property type="project" value="TreeGrafter"/>
</dbReference>
<dbReference type="Gene3D" id="2.40.50.140">
    <property type="entry name" value="Nucleic acid-binding proteins"/>
    <property type="match status" value="1"/>
</dbReference>
<keyword evidence="15" id="KW-1185">Reference proteome</keyword>
<comment type="similarity">
    <text evidence="2 10">Belongs to the MCM family.</text>
</comment>
<comment type="function">
    <text evidence="10">Acts as component of the MCM2-7 complex (MCM complex) which is the replicative helicase essential for 'once per cell cycle' DNA replication initiation and elongation in eukaryotic cells. The active ATPase sites in the MCM2-7 ring are formed through the interaction surfaces of two neighboring subunits such that a critical structure of a conserved arginine finger motif is provided in trans relative to the ATP-binding site of the Walker A box of the adjacent subunit. The six ATPase active sites, however, are likely to contribute differentially to the complex helicase activity.</text>
</comment>
<dbReference type="InterPro" id="IPR031327">
    <property type="entry name" value="MCM"/>
</dbReference>
<protein>
    <recommendedName>
        <fullName evidence="10">DNA replication licensing factor MCM6</fullName>
        <ecNumber evidence="10">3.6.4.12</ecNumber>
    </recommendedName>
</protein>
<evidence type="ECO:0000256" key="7">
    <source>
        <dbReference type="ARBA" id="ARBA00022840"/>
    </source>
</evidence>
<feature type="domain" description="MCM OB" evidence="13">
    <location>
        <begin position="127"/>
        <end position="223"/>
    </location>
</feature>
<dbReference type="OrthoDB" id="1744952at2759"/>
<keyword evidence="9" id="KW-0539">Nucleus</keyword>
<evidence type="ECO:0000256" key="5">
    <source>
        <dbReference type="ARBA" id="ARBA00022801"/>
    </source>
</evidence>
<evidence type="ECO:0000259" key="13">
    <source>
        <dbReference type="Pfam" id="PF17207"/>
    </source>
</evidence>
<proteinExistence type="inferred from homology"/>
<dbReference type="Proteomes" id="UP000271889">
    <property type="component" value="Unassembled WGS sequence"/>
</dbReference>
<comment type="subunit">
    <text evidence="10">Component of the MCM2-7 complex.</text>
</comment>
<dbReference type="Gene3D" id="2.20.28.10">
    <property type="match status" value="1"/>
</dbReference>
<evidence type="ECO:0000313" key="15">
    <source>
        <dbReference type="Proteomes" id="UP000271889"/>
    </source>
</evidence>
<keyword evidence="10" id="KW-0131">Cell cycle</keyword>
<dbReference type="GO" id="GO:0005634">
    <property type="term" value="C:nucleus"/>
    <property type="evidence" value="ECO:0007669"/>
    <property type="project" value="UniProtKB-SubCell"/>
</dbReference>
<dbReference type="PANTHER" id="PTHR11630">
    <property type="entry name" value="DNA REPLICATION LICENSING FACTOR MCM FAMILY MEMBER"/>
    <property type="match status" value="1"/>
</dbReference>
<reference evidence="14 15" key="1">
    <citation type="submission" date="2018-11" db="EMBL/GenBank/DDBJ databases">
        <authorList>
            <consortium name="Pathogen Informatics"/>
        </authorList>
    </citation>
    <scope>NUCLEOTIDE SEQUENCE [LARGE SCALE GENOMIC DNA]</scope>
</reference>
<evidence type="ECO:0000256" key="10">
    <source>
        <dbReference type="RuleBase" id="RU368064"/>
    </source>
</evidence>
<dbReference type="EC" id="3.6.4.12" evidence="10"/>
<keyword evidence="7 10" id="KW-0067">ATP-binding</keyword>
<evidence type="ECO:0000256" key="4">
    <source>
        <dbReference type="ARBA" id="ARBA00022741"/>
    </source>
</evidence>
<dbReference type="GO" id="GO:0005524">
    <property type="term" value="F:ATP binding"/>
    <property type="evidence" value="ECO:0007669"/>
    <property type="project" value="UniProtKB-UniRule"/>
</dbReference>
<evidence type="ECO:0000256" key="8">
    <source>
        <dbReference type="ARBA" id="ARBA00023125"/>
    </source>
</evidence>
<dbReference type="InterPro" id="IPR012340">
    <property type="entry name" value="NA-bd_OB-fold"/>
</dbReference>
<dbReference type="GO" id="GO:0000727">
    <property type="term" value="P:double-strand break repair via break-induced replication"/>
    <property type="evidence" value="ECO:0007669"/>
    <property type="project" value="TreeGrafter"/>
</dbReference>
<keyword evidence="8 10" id="KW-0238">DNA-binding</keyword>
<dbReference type="EMBL" id="UYRV01113943">
    <property type="protein sequence ID" value="VDN28577.1"/>
    <property type="molecule type" value="Genomic_DNA"/>
</dbReference>
<keyword evidence="4 10" id="KW-0547">Nucleotide-binding</keyword>
<dbReference type="SMART" id="SM00350">
    <property type="entry name" value="MCM"/>
    <property type="match status" value="1"/>
</dbReference>
<comment type="subcellular location">
    <subcellularLocation>
        <location evidence="1 10">Nucleus</location>
    </subcellularLocation>
</comment>
<dbReference type="Pfam" id="PF17207">
    <property type="entry name" value="MCM_OB"/>
    <property type="match status" value="1"/>
</dbReference>
<dbReference type="AlphaFoldDB" id="A0A3P7N1E4"/>
<dbReference type="Gene3D" id="3.30.1640.10">
    <property type="entry name" value="mini-chromosome maintenance (MCM) complex, chain A, domain 1"/>
    <property type="match status" value="1"/>
</dbReference>
<sequence length="310" mass="34931">MSATNGMVQEVEDVDGVRIQAEFSRFLTEYTDENGVRIYESAISALIEPERNTLYVDMRHIHNYSATLYGTIELQFYNNPSSRLYPYICEALQLAVIDTCTEDADRQRMHKKEVYVSFGGLENRVNVRELTAEKIGAMVCINGQIVRTHPVHPELSRATFVCEDCGVTTRNVLQQFRYTQPSRCTNPQCMNRNRFSLDVDDSSFVDFQKIRIQNEKAKNQGGSLFFNKSEIVSYQETQAELPRGSVPRTFDLSSPGLRAESGGGNRGRASEKDIGLTGLKALGVRDLNYKLAFLACHIESNNTKVCPPTV</sequence>
<keyword evidence="5 10" id="KW-0378">Hydrolase</keyword>
<dbReference type="FunFam" id="2.20.28.10:FF:000003">
    <property type="entry name" value="DNA helicase"/>
    <property type="match status" value="1"/>
</dbReference>
<feature type="region of interest" description="Disordered" evidence="11">
    <location>
        <begin position="244"/>
        <end position="270"/>
    </location>
</feature>
<dbReference type="InterPro" id="IPR027925">
    <property type="entry name" value="MCM_N"/>
</dbReference>